<dbReference type="GO" id="GO:0004176">
    <property type="term" value="F:ATP-dependent peptidase activity"/>
    <property type="evidence" value="ECO:0007669"/>
    <property type="project" value="InterPro"/>
</dbReference>
<dbReference type="Gene3D" id="3.30.230.10">
    <property type="match status" value="1"/>
</dbReference>
<dbReference type="Pfam" id="PF13180">
    <property type="entry name" value="PDZ_2"/>
    <property type="match status" value="1"/>
</dbReference>
<gene>
    <name evidence="3" type="ORF">B8V81_4439</name>
</gene>
<dbReference type="EMBL" id="NFEZ01000004">
    <property type="protein sequence ID" value="PLT46008.1"/>
    <property type="molecule type" value="Genomic_DNA"/>
</dbReference>
<comment type="caution">
    <text evidence="3">The sequence shown here is derived from an EMBL/GenBank/DDBJ whole genome shotgun (WGS) entry which is preliminary data.</text>
</comment>
<feature type="transmembrane region" description="Helical" evidence="1">
    <location>
        <begin position="44"/>
        <end position="61"/>
    </location>
</feature>
<dbReference type="InterPro" id="IPR014721">
    <property type="entry name" value="Ribsml_uS5_D2-typ_fold_subgr"/>
</dbReference>
<keyword evidence="1" id="KW-0812">Transmembrane</keyword>
<keyword evidence="1" id="KW-1133">Transmembrane helix</keyword>
<feature type="domain" description="PDZ" evidence="2">
    <location>
        <begin position="216"/>
        <end position="313"/>
    </location>
</feature>
<dbReference type="GO" id="GO:0004252">
    <property type="term" value="F:serine-type endopeptidase activity"/>
    <property type="evidence" value="ECO:0007669"/>
    <property type="project" value="InterPro"/>
</dbReference>
<feature type="transmembrane region" description="Helical" evidence="1">
    <location>
        <begin position="129"/>
        <end position="147"/>
    </location>
</feature>
<organism evidence="3 4">
    <name type="scientific">Paenibacillus pasadenensis</name>
    <dbReference type="NCBI Taxonomy" id="217090"/>
    <lineage>
        <taxon>Bacteria</taxon>
        <taxon>Bacillati</taxon>
        <taxon>Bacillota</taxon>
        <taxon>Bacilli</taxon>
        <taxon>Bacillales</taxon>
        <taxon>Paenibacillaceae</taxon>
        <taxon>Paenibacillus</taxon>
    </lineage>
</organism>
<dbReference type="GO" id="GO:0006508">
    <property type="term" value="P:proteolysis"/>
    <property type="evidence" value="ECO:0007669"/>
    <property type="project" value="UniProtKB-KW"/>
</dbReference>
<sequence length="448" mass="47441">MGLNNRWYVASFAAALAVAACGPLVWLADPVRAGGLYWIDLLEALARACALIPLCWTVGAYRAWSRTGRRRLGWLRLPIAAGGLLAACLLLAAPERLGFLAWTCGLTAALVLLDAALEERSRRSVPYGTLGFAAAVLLLGAALLYPMPYSAITPGFTLSMSRYAQVEGGHAAGSLEGVLVIERPAFPIDWLAAALLPQMRLEKRDTSIPISEIQRQVHIQRAGANEVGTAVALQKLGLGQGVLPQGVQVLAVQEGGPAEGLLQPGDLLLSVDGRQARTTGELAERMADVAPGEPVKIGYERGSAKAVAVIRSKALDEDPQRAVLGIQVQDRTKADLTRRMDYRSYLLYQGGPSHGAMLALSVIDQLTPGGVAGGNRVAGTGTIDAAGRIGRIGGIEQKAYAVQRAGADVFFVPAGQEEDARKGADRLNIVPVATLDDMLAWLKAHPKR</sequence>
<evidence type="ECO:0000313" key="4">
    <source>
        <dbReference type="Proteomes" id="UP000234789"/>
    </source>
</evidence>
<feature type="transmembrane region" description="Helical" evidence="1">
    <location>
        <begin position="7"/>
        <end position="28"/>
    </location>
</feature>
<dbReference type="SUPFAM" id="SSF54211">
    <property type="entry name" value="Ribosomal protein S5 domain 2-like"/>
    <property type="match status" value="1"/>
</dbReference>
<feature type="transmembrane region" description="Helical" evidence="1">
    <location>
        <begin position="73"/>
        <end position="93"/>
    </location>
</feature>
<name>A0A2N5N6N9_9BACL</name>
<dbReference type="PROSITE" id="PS51257">
    <property type="entry name" value="PROKAR_LIPOPROTEIN"/>
    <property type="match status" value="1"/>
</dbReference>
<proteinExistence type="predicted"/>
<dbReference type="PROSITE" id="PS50106">
    <property type="entry name" value="PDZ"/>
    <property type="match status" value="1"/>
</dbReference>
<dbReference type="Pfam" id="PF05362">
    <property type="entry name" value="Lon_C"/>
    <property type="match status" value="1"/>
</dbReference>
<evidence type="ECO:0000256" key="1">
    <source>
        <dbReference type="SAM" id="Phobius"/>
    </source>
</evidence>
<keyword evidence="4" id="KW-1185">Reference proteome</keyword>
<keyword evidence="3" id="KW-0645">Protease</keyword>
<dbReference type="SUPFAM" id="SSF50156">
    <property type="entry name" value="PDZ domain-like"/>
    <property type="match status" value="1"/>
</dbReference>
<dbReference type="InterPro" id="IPR001478">
    <property type="entry name" value="PDZ"/>
</dbReference>
<evidence type="ECO:0000313" key="3">
    <source>
        <dbReference type="EMBL" id="PLT46008.1"/>
    </source>
</evidence>
<accession>A0A2N5N6N9</accession>
<protein>
    <submittedName>
        <fullName evidence="3">Lon-like protease with PDZ domain</fullName>
    </submittedName>
</protein>
<keyword evidence="3" id="KW-0378">Hydrolase</keyword>
<dbReference type="Gene3D" id="2.30.42.10">
    <property type="match status" value="1"/>
</dbReference>
<feature type="transmembrane region" description="Helical" evidence="1">
    <location>
        <begin position="99"/>
        <end position="117"/>
    </location>
</feature>
<dbReference type="SMART" id="SM00228">
    <property type="entry name" value="PDZ"/>
    <property type="match status" value="1"/>
</dbReference>
<keyword evidence="1" id="KW-0472">Membrane</keyword>
<dbReference type="InterPro" id="IPR020568">
    <property type="entry name" value="Ribosomal_Su5_D2-typ_SF"/>
</dbReference>
<evidence type="ECO:0000259" key="2">
    <source>
        <dbReference type="PROSITE" id="PS50106"/>
    </source>
</evidence>
<dbReference type="AlphaFoldDB" id="A0A2N5N6N9"/>
<dbReference type="Proteomes" id="UP000234789">
    <property type="component" value="Unassembled WGS sequence"/>
</dbReference>
<dbReference type="InterPro" id="IPR008269">
    <property type="entry name" value="Lon_proteolytic"/>
</dbReference>
<reference evidence="3 4" key="1">
    <citation type="submission" date="2017-05" db="EMBL/GenBank/DDBJ databases">
        <title>Functional genome analysis of Paenibacillus pasadenensis strain R16: insights on endophytic life style and antifungal activity.</title>
        <authorList>
            <person name="Passera A."/>
            <person name="Marcolungo L."/>
            <person name="Casati P."/>
            <person name="Brasca M."/>
            <person name="Quaglino F."/>
            <person name="Delledonne M."/>
        </authorList>
    </citation>
    <scope>NUCLEOTIDE SEQUENCE [LARGE SCALE GENOMIC DNA]</scope>
    <source>
        <strain evidence="3 4">R16</strain>
    </source>
</reference>
<dbReference type="InterPro" id="IPR036034">
    <property type="entry name" value="PDZ_sf"/>
</dbReference>